<keyword evidence="10" id="KW-1185">Reference proteome</keyword>
<evidence type="ECO:0000259" key="6">
    <source>
        <dbReference type="PROSITE" id="PS50089"/>
    </source>
</evidence>
<feature type="compositionally biased region" description="Polar residues" evidence="5">
    <location>
        <begin position="174"/>
        <end position="189"/>
    </location>
</feature>
<keyword evidence="1" id="KW-0479">Metal-binding</keyword>
<feature type="domain" description="CHY-type" evidence="7">
    <location>
        <begin position="203"/>
        <end position="270"/>
    </location>
</feature>
<protein>
    <submittedName>
        <fullName evidence="9">Uncharacterized protein</fullName>
    </submittedName>
</protein>
<dbReference type="Pfam" id="PF13639">
    <property type="entry name" value="zf-RING_2"/>
    <property type="match status" value="1"/>
</dbReference>
<dbReference type="SUPFAM" id="SSF57850">
    <property type="entry name" value="RING/U-box"/>
    <property type="match status" value="1"/>
</dbReference>
<keyword evidence="2 4" id="KW-0863">Zinc-finger</keyword>
<dbReference type="InterPro" id="IPR001841">
    <property type="entry name" value="Znf_RING"/>
</dbReference>
<dbReference type="InterPro" id="IPR037274">
    <property type="entry name" value="Znf_CHY_sf"/>
</dbReference>
<feature type="domain" description="RING-type" evidence="6">
    <location>
        <begin position="339"/>
        <end position="380"/>
    </location>
</feature>
<dbReference type="EMBL" id="JAAAID010000550">
    <property type="protein sequence ID" value="KAG0016244.1"/>
    <property type="molecule type" value="Genomic_DNA"/>
</dbReference>
<dbReference type="InterPro" id="IPR013083">
    <property type="entry name" value="Znf_RING/FYVE/PHD"/>
</dbReference>
<sequence length="544" mass="58860">MSRPPSIYSDALDTLLQDHMDDAADSASHQSQDLRTMNHDNSRGQGGSTVRDHSRSDMEVDEAPQIDNDVSMQVDSTATPSPGVGSSADPTSSVSNSRSGEGSSVQQSQSGESSSASGSGSSSARTGGKAASVPVVDEQAQSELRRKIMDIQRDPSISFADKAGMIQKLMSSKWKGSQRSSDTHTSGSVEATAEDLKKTYHDEEQTILGCEHYMRGCKLQANCCGKWFNCRFCHDDVSDHTIVRSETKMMMCMHCQTIQSAAQTCSSCKANLAVYYCEVCKLWDNDSKKHIYHCDDCGICRIGLGLGQDYFHCKKCNVCMNIKLQNNHKCIERNLECDCPICGEYMFTSTTTVIFMPCGHSIHSKCHENYIRTSYQCPTCWKSLGDMSPYYSKIDSLLAEQTMPPEYANIFSIVLCNDCEVKSEAPYHFLYHKCDKCKGYNTKVLETFHRVTDGQAQVVENATASGATVAAPENNNSGSSSAHPGPVAGSSSTATTSATGSLAVPGTNITPVNLVNVGIPRSPLMDENASGDMSMAGISGNSAP</sequence>
<dbReference type="GO" id="GO:0005634">
    <property type="term" value="C:nucleus"/>
    <property type="evidence" value="ECO:0007669"/>
    <property type="project" value="TreeGrafter"/>
</dbReference>
<dbReference type="CDD" id="cd16464">
    <property type="entry name" value="RING-H2_Pirh2-like"/>
    <property type="match status" value="1"/>
</dbReference>
<feature type="domain" description="CTCHY-type" evidence="8">
    <location>
        <begin position="272"/>
        <end position="338"/>
    </location>
</feature>
<dbReference type="GO" id="GO:0016567">
    <property type="term" value="P:protein ubiquitination"/>
    <property type="evidence" value="ECO:0007669"/>
    <property type="project" value="TreeGrafter"/>
</dbReference>
<dbReference type="Pfam" id="PF05495">
    <property type="entry name" value="zf-CHY"/>
    <property type="match status" value="1"/>
</dbReference>
<evidence type="ECO:0000256" key="4">
    <source>
        <dbReference type="PROSITE-ProRule" id="PRU00601"/>
    </source>
</evidence>
<feature type="region of interest" description="Disordered" evidence="5">
    <location>
        <begin position="171"/>
        <end position="190"/>
    </location>
</feature>
<evidence type="ECO:0000256" key="1">
    <source>
        <dbReference type="ARBA" id="ARBA00022723"/>
    </source>
</evidence>
<evidence type="ECO:0000256" key="5">
    <source>
        <dbReference type="SAM" id="MobiDB-lite"/>
    </source>
</evidence>
<name>A0A9P6MX72_9FUNG</name>
<dbReference type="PROSITE" id="PS51270">
    <property type="entry name" value="ZF_CTCHY"/>
    <property type="match status" value="1"/>
</dbReference>
<dbReference type="InterPro" id="IPR017921">
    <property type="entry name" value="Znf_CTCHY"/>
</dbReference>
<feature type="region of interest" description="Disordered" evidence="5">
    <location>
        <begin position="1"/>
        <end position="140"/>
    </location>
</feature>
<feature type="compositionally biased region" description="Low complexity" evidence="5">
    <location>
        <begin position="488"/>
        <end position="501"/>
    </location>
</feature>
<evidence type="ECO:0000256" key="2">
    <source>
        <dbReference type="ARBA" id="ARBA00022771"/>
    </source>
</evidence>
<feature type="region of interest" description="Disordered" evidence="5">
    <location>
        <begin position="469"/>
        <end position="505"/>
    </location>
</feature>
<evidence type="ECO:0000259" key="7">
    <source>
        <dbReference type="PROSITE" id="PS51266"/>
    </source>
</evidence>
<dbReference type="SMART" id="SM00184">
    <property type="entry name" value="RING"/>
    <property type="match status" value="1"/>
</dbReference>
<dbReference type="GO" id="GO:0061630">
    <property type="term" value="F:ubiquitin protein ligase activity"/>
    <property type="evidence" value="ECO:0007669"/>
    <property type="project" value="TreeGrafter"/>
</dbReference>
<dbReference type="Proteomes" id="UP000703661">
    <property type="component" value="Unassembled WGS sequence"/>
</dbReference>
<keyword evidence="3" id="KW-0862">Zinc</keyword>
<feature type="region of interest" description="Disordered" evidence="5">
    <location>
        <begin position="525"/>
        <end position="544"/>
    </location>
</feature>
<dbReference type="Pfam" id="PF14599">
    <property type="entry name" value="zinc_ribbon_6"/>
    <property type="match status" value="1"/>
</dbReference>
<comment type="caution">
    <text evidence="9">The sequence shown here is derived from an EMBL/GenBank/DDBJ whole genome shotgun (WGS) entry which is preliminary data.</text>
</comment>
<feature type="compositionally biased region" description="Low complexity" evidence="5">
    <location>
        <begin position="92"/>
        <end position="132"/>
    </location>
</feature>
<gene>
    <name evidence="9" type="ORF">BGZ80_009347</name>
</gene>
<dbReference type="AlphaFoldDB" id="A0A9P6MX72"/>
<evidence type="ECO:0000256" key="3">
    <source>
        <dbReference type="ARBA" id="ARBA00022833"/>
    </source>
</evidence>
<reference evidence="9" key="1">
    <citation type="journal article" date="2020" name="Fungal Divers.">
        <title>Resolving the Mortierellaceae phylogeny through synthesis of multi-gene phylogenetics and phylogenomics.</title>
        <authorList>
            <person name="Vandepol N."/>
            <person name="Liber J."/>
            <person name="Desiro A."/>
            <person name="Na H."/>
            <person name="Kennedy M."/>
            <person name="Barry K."/>
            <person name="Grigoriev I.V."/>
            <person name="Miller A.N."/>
            <person name="O'Donnell K."/>
            <person name="Stajich J.E."/>
            <person name="Bonito G."/>
        </authorList>
    </citation>
    <scope>NUCLEOTIDE SEQUENCE</scope>
    <source>
        <strain evidence="9">NRRL 2769</strain>
    </source>
</reference>
<dbReference type="PROSITE" id="PS51266">
    <property type="entry name" value="ZF_CHY"/>
    <property type="match status" value="1"/>
</dbReference>
<evidence type="ECO:0000259" key="8">
    <source>
        <dbReference type="PROSITE" id="PS51270"/>
    </source>
</evidence>
<accession>A0A9P6MX72</accession>
<dbReference type="PANTHER" id="PTHR21319">
    <property type="entry name" value="RING FINGER AND CHY ZINC FINGER DOMAIN-CONTAINING PROTEIN 1"/>
    <property type="match status" value="1"/>
</dbReference>
<evidence type="ECO:0000313" key="10">
    <source>
        <dbReference type="Proteomes" id="UP000703661"/>
    </source>
</evidence>
<dbReference type="InterPro" id="IPR039512">
    <property type="entry name" value="RCHY1_zinc-ribbon"/>
</dbReference>
<dbReference type="PANTHER" id="PTHR21319:SF0">
    <property type="entry name" value="AND RING FINGER DOMAIN PROTEIN, PUTATIVE (AFU_ORTHOLOGUE AFUA_1G08900)-RELATED"/>
    <property type="match status" value="1"/>
</dbReference>
<dbReference type="GO" id="GO:0006511">
    <property type="term" value="P:ubiquitin-dependent protein catabolic process"/>
    <property type="evidence" value="ECO:0007669"/>
    <property type="project" value="TreeGrafter"/>
</dbReference>
<dbReference type="InterPro" id="IPR037275">
    <property type="entry name" value="Znf_CTCHY_sf"/>
</dbReference>
<dbReference type="InterPro" id="IPR008913">
    <property type="entry name" value="Znf_CHY"/>
</dbReference>
<evidence type="ECO:0000313" key="9">
    <source>
        <dbReference type="EMBL" id="KAG0016244.1"/>
    </source>
</evidence>
<dbReference type="PROSITE" id="PS50089">
    <property type="entry name" value="ZF_RING_2"/>
    <property type="match status" value="1"/>
</dbReference>
<dbReference type="GO" id="GO:0008270">
    <property type="term" value="F:zinc ion binding"/>
    <property type="evidence" value="ECO:0007669"/>
    <property type="project" value="UniProtKB-KW"/>
</dbReference>
<dbReference type="SUPFAM" id="SSF161245">
    <property type="entry name" value="Zinc hairpin stack"/>
    <property type="match status" value="1"/>
</dbReference>
<feature type="compositionally biased region" description="Polar residues" evidence="5">
    <location>
        <begin position="68"/>
        <end position="80"/>
    </location>
</feature>
<dbReference type="SUPFAM" id="SSF161219">
    <property type="entry name" value="CHY zinc finger-like"/>
    <property type="match status" value="1"/>
</dbReference>
<organism evidence="9 10">
    <name type="scientific">Entomortierella chlamydospora</name>
    <dbReference type="NCBI Taxonomy" id="101097"/>
    <lineage>
        <taxon>Eukaryota</taxon>
        <taxon>Fungi</taxon>
        <taxon>Fungi incertae sedis</taxon>
        <taxon>Mucoromycota</taxon>
        <taxon>Mortierellomycotina</taxon>
        <taxon>Mortierellomycetes</taxon>
        <taxon>Mortierellales</taxon>
        <taxon>Mortierellaceae</taxon>
        <taxon>Entomortierella</taxon>
    </lineage>
</organism>
<feature type="compositionally biased region" description="Polar residues" evidence="5">
    <location>
        <begin position="473"/>
        <end position="482"/>
    </location>
</feature>
<dbReference type="Gene3D" id="3.30.40.10">
    <property type="entry name" value="Zinc/RING finger domain, C3HC4 (zinc finger)"/>
    <property type="match status" value="1"/>
</dbReference>
<dbReference type="Gene3D" id="2.20.28.10">
    <property type="match status" value="1"/>
</dbReference>
<proteinExistence type="predicted"/>